<dbReference type="InterPro" id="IPR044038">
    <property type="entry name" value="dATP/dGTP_diPOhydrolase_N"/>
</dbReference>
<accession>A0A291LC33</accession>
<organism evidence="2 3">
    <name type="scientific">Caulobacter phage Lullwater</name>
    <dbReference type="NCBI Taxonomy" id="2024607"/>
    <lineage>
        <taxon>Viruses</taxon>
        <taxon>Duplodnaviria</taxon>
        <taxon>Heunggongvirae</taxon>
        <taxon>Uroviricota</taxon>
        <taxon>Caudoviricetes</taxon>
        <taxon>Autographivirales</taxon>
        <taxon>Autonotataviridae</taxon>
        <taxon>Lullwatervirus</taxon>
        <taxon>Lullwatervirus lullwater</taxon>
    </lineage>
</organism>
<keyword evidence="3" id="KW-1185">Reference proteome</keyword>
<protein>
    <recommendedName>
        <fullName evidence="1">dATP/dGTP diphosphohydrolase N-terminal domain-containing protein</fullName>
    </recommendedName>
</protein>
<feature type="domain" description="dATP/dGTP diphosphohydrolase N-terminal" evidence="1">
    <location>
        <begin position="19"/>
        <end position="114"/>
    </location>
</feature>
<dbReference type="Proteomes" id="UP000229812">
    <property type="component" value="Segment"/>
</dbReference>
<evidence type="ECO:0000313" key="3">
    <source>
        <dbReference type="Proteomes" id="UP000229812"/>
    </source>
</evidence>
<evidence type="ECO:0000259" key="1">
    <source>
        <dbReference type="Pfam" id="PF18909"/>
    </source>
</evidence>
<sequence>MVSDKFKPGNSDNANATVGLRFNEGKRRFDLIPPDGLAALADLFTIGSRKYAERNWEKGMKFSNVFASLERHYQAWKAGEDRDPETGQLHIIHVAWNALVLAVYQLRGIGEDDRVKVKLPDPV</sequence>
<name>A0A291LC33_9CAUD</name>
<gene>
    <name evidence="2" type="ORF">Lull_023</name>
</gene>
<dbReference type="EMBL" id="MF621978">
    <property type="protein sequence ID" value="ATI16330.1"/>
    <property type="molecule type" value="Genomic_DNA"/>
</dbReference>
<dbReference type="Pfam" id="PF18909">
    <property type="entry name" value="dGTP_diPhyd_N"/>
    <property type="match status" value="1"/>
</dbReference>
<evidence type="ECO:0000313" key="2">
    <source>
        <dbReference type="EMBL" id="ATI16330.1"/>
    </source>
</evidence>
<proteinExistence type="predicted"/>
<reference evidence="3" key="1">
    <citation type="submission" date="2017-08" db="EMBL/GenBank/DDBJ databases">
        <title>A subgroup of T7-like phages that infect Caulobacter.</title>
        <authorList>
            <person name="Nguyen D."/>
            <person name="Ely B."/>
        </authorList>
    </citation>
    <scope>NUCLEOTIDE SEQUENCE [LARGE SCALE GENOMIC DNA]</scope>
</reference>